<dbReference type="InterPro" id="IPR036259">
    <property type="entry name" value="MFS_trans_sf"/>
</dbReference>
<sequence>MLQSYHTAIKDLPFVLFVLGGFFILTIMFQQSNYISIRLEQEIIPQVISIFGFTTFTLDGIKLLSLLAVENTLLIVLLTSVTVKWMENKNKENIMYIGYILFGVGSAVIAFSNHIGWLFIAMFVLTIGELLFVPTRQTILADVVNDSKRGTYMAFNGFSMQIGKIIATLGIIVGEQIGGIGMSFTYIFLTILGIGFTKLAMSKYQKNKLTKSDSHNFKNVTHSKKVRVS</sequence>
<dbReference type="InterPro" id="IPR050171">
    <property type="entry name" value="MFS_Transporters"/>
</dbReference>
<evidence type="ECO:0000256" key="5">
    <source>
        <dbReference type="ARBA" id="ARBA00022989"/>
    </source>
</evidence>
<evidence type="ECO:0000256" key="2">
    <source>
        <dbReference type="ARBA" id="ARBA00022448"/>
    </source>
</evidence>
<feature type="transmembrane region" description="Helical" evidence="7">
    <location>
        <begin position="12"/>
        <end position="29"/>
    </location>
</feature>
<keyword evidence="9" id="KW-1185">Reference proteome</keyword>
<reference evidence="8 9" key="1">
    <citation type="submission" date="2023-08" db="EMBL/GenBank/DDBJ databases">
        <authorList>
            <person name="Park J.-S."/>
        </authorList>
    </citation>
    <scope>NUCLEOTIDE SEQUENCE [LARGE SCALE GENOMIC DNA]</scope>
    <source>
        <strain evidence="8 9">2205SS18-9</strain>
    </source>
</reference>
<keyword evidence="6 7" id="KW-0472">Membrane</keyword>
<dbReference type="Gene3D" id="1.20.1720.10">
    <property type="entry name" value="Multidrug resistance protein D"/>
    <property type="match status" value="1"/>
</dbReference>
<keyword evidence="4 7" id="KW-0812">Transmembrane</keyword>
<dbReference type="Pfam" id="PF07690">
    <property type="entry name" value="MFS_1"/>
    <property type="match status" value="1"/>
</dbReference>
<evidence type="ECO:0000256" key="4">
    <source>
        <dbReference type="ARBA" id="ARBA00022692"/>
    </source>
</evidence>
<evidence type="ECO:0000256" key="1">
    <source>
        <dbReference type="ARBA" id="ARBA00004651"/>
    </source>
</evidence>
<dbReference type="RefSeq" id="WP_305993845.1">
    <property type="nucleotide sequence ID" value="NZ_JAVAMP010000015.1"/>
</dbReference>
<dbReference type="EMBL" id="JAVAMP010000015">
    <property type="protein sequence ID" value="MDP5276539.1"/>
    <property type="molecule type" value="Genomic_DNA"/>
</dbReference>
<protein>
    <submittedName>
        <fullName evidence="8">MFS transporter</fullName>
    </submittedName>
</protein>
<keyword evidence="2" id="KW-0813">Transport</keyword>
<comment type="subcellular location">
    <subcellularLocation>
        <location evidence="1">Cell membrane</location>
        <topology evidence="1">Multi-pass membrane protein</topology>
    </subcellularLocation>
</comment>
<keyword evidence="3" id="KW-1003">Cell membrane</keyword>
<dbReference type="PANTHER" id="PTHR23517">
    <property type="entry name" value="RESISTANCE PROTEIN MDTM, PUTATIVE-RELATED-RELATED"/>
    <property type="match status" value="1"/>
</dbReference>
<dbReference type="PANTHER" id="PTHR23517:SF3">
    <property type="entry name" value="INTEGRAL MEMBRANE TRANSPORT PROTEIN"/>
    <property type="match status" value="1"/>
</dbReference>
<feature type="transmembrane region" description="Helical" evidence="7">
    <location>
        <begin position="117"/>
        <end position="133"/>
    </location>
</feature>
<evidence type="ECO:0000313" key="9">
    <source>
        <dbReference type="Proteomes" id="UP001231941"/>
    </source>
</evidence>
<feature type="transmembrane region" description="Helical" evidence="7">
    <location>
        <begin position="154"/>
        <end position="174"/>
    </location>
</feature>
<gene>
    <name evidence="8" type="ORF">Q5Y73_20805</name>
</gene>
<comment type="caution">
    <text evidence="8">The sequence shown here is derived from an EMBL/GenBank/DDBJ whole genome shotgun (WGS) entry which is preliminary data.</text>
</comment>
<evidence type="ECO:0000256" key="7">
    <source>
        <dbReference type="SAM" id="Phobius"/>
    </source>
</evidence>
<feature type="transmembrane region" description="Helical" evidence="7">
    <location>
        <begin position="93"/>
        <end position="111"/>
    </location>
</feature>
<name>A0ABT9J6F6_9BACL</name>
<evidence type="ECO:0000256" key="6">
    <source>
        <dbReference type="ARBA" id="ARBA00023136"/>
    </source>
</evidence>
<feature type="transmembrane region" description="Helical" evidence="7">
    <location>
        <begin position="180"/>
        <end position="201"/>
    </location>
</feature>
<dbReference type="InterPro" id="IPR011701">
    <property type="entry name" value="MFS"/>
</dbReference>
<dbReference type="Proteomes" id="UP001231941">
    <property type="component" value="Unassembled WGS sequence"/>
</dbReference>
<dbReference type="SUPFAM" id="SSF103473">
    <property type="entry name" value="MFS general substrate transporter"/>
    <property type="match status" value="1"/>
</dbReference>
<evidence type="ECO:0000313" key="8">
    <source>
        <dbReference type="EMBL" id="MDP5276539.1"/>
    </source>
</evidence>
<evidence type="ECO:0000256" key="3">
    <source>
        <dbReference type="ARBA" id="ARBA00022475"/>
    </source>
</evidence>
<organism evidence="8 9">
    <name type="scientific">Chengkuizengella axinellae</name>
    <dbReference type="NCBI Taxonomy" id="3064388"/>
    <lineage>
        <taxon>Bacteria</taxon>
        <taxon>Bacillati</taxon>
        <taxon>Bacillota</taxon>
        <taxon>Bacilli</taxon>
        <taxon>Bacillales</taxon>
        <taxon>Paenibacillaceae</taxon>
        <taxon>Chengkuizengella</taxon>
    </lineage>
</organism>
<proteinExistence type="predicted"/>
<accession>A0ABT9J6F6</accession>
<feature type="transmembrane region" description="Helical" evidence="7">
    <location>
        <begin position="63"/>
        <end position="81"/>
    </location>
</feature>
<keyword evidence="5 7" id="KW-1133">Transmembrane helix</keyword>